<proteinExistence type="predicted"/>
<accession>A0A2M9BQN7</accession>
<evidence type="ECO:0000256" key="1">
    <source>
        <dbReference type="SAM" id="MobiDB-lite"/>
    </source>
</evidence>
<gene>
    <name evidence="2" type="ORF">CLV45_1679</name>
</gene>
<dbReference type="Proteomes" id="UP000228535">
    <property type="component" value="Unassembled WGS sequence"/>
</dbReference>
<name>A0A2M9BQN7_9BACT</name>
<protein>
    <submittedName>
        <fullName evidence="2">Uncharacterized protein</fullName>
    </submittedName>
</protein>
<sequence>MASGLDIEARLVLTMDGDDIQIAGSGSYLIVNLPSQRVLDKLTSGPPKPPGAKKEKPSGEKGADPLQQLNDLARQLGLILDLRVAGKTYVTFGAGRTAKITLNAVLGKIGSFFKGG</sequence>
<dbReference type="OrthoDB" id="885851at2"/>
<keyword evidence="3" id="KW-1185">Reference proteome</keyword>
<evidence type="ECO:0000313" key="3">
    <source>
        <dbReference type="Proteomes" id="UP000228535"/>
    </source>
</evidence>
<dbReference type="AlphaFoldDB" id="A0A2M9BQN7"/>
<organism evidence="2 3">
    <name type="scientific">Hymenobacter chitinivorans DSM 11115</name>
    <dbReference type="NCBI Taxonomy" id="1121954"/>
    <lineage>
        <taxon>Bacteria</taxon>
        <taxon>Pseudomonadati</taxon>
        <taxon>Bacteroidota</taxon>
        <taxon>Cytophagia</taxon>
        <taxon>Cytophagales</taxon>
        <taxon>Hymenobacteraceae</taxon>
        <taxon>Hymenobacter</taxon>
    </lineage>
</organism>
<evidence type="ECO:0000313" key="2">
    <source>
        <dbReference type="EMBL" id="PJJ60254.1"/>
    </source>
</evidence>
<dbReference type="RefSeq" id="WP_100335916.1">
    <property type="nucleotide sequence ID" value="NZ_PGFA01000001.1"/>
</dbReference>
<comment type="caution">
    <text evidence="2">The sequence shown here is derived from an EMBL/GenBank/DDBJ whole genome shotgun (WGS) entry which is preliminary data.</text>
</comment>
<feature type="compositionally biased region" description="Basic and acidic residues" evidence="1">
    <location>
        <begin position="52"/>
        <end position="63"/>
    </location>
</feature>
<dbReference type="EMBL" id="PGFA01000001">
    <property type="protein sequence ID" value="PJJ60254.1"/>
    <property type="molecule type" value="Genomic_DNA"/>
</dbReference>
<feature type="region of interest" description="Disordered" evidence="1">
    <location>
        <begin position="40"/>
        <end position="65"/>
    </location>
</feature>
<reference evidence="2 3" key="1">
    <citation type="submission" date="2017-11" db="EMBL/GenBank/DDBJ databases">
        <title>Genomic Encyclopedia of Archaeal and Bacterial Type Strains, Phase II (KMG-II): From Individual Species to Whole Genera.</title>
        <authorList>
            <person name="Goeker M."/>
        </authorList>
    </citation>
    <scope>NUCLEOTIDE SEQUENCE [LARGE SCALE GENOMIC DNA]</scope>
    <source>
        <strain evidence="2 3">DSM 11115</strain>
    </source>
</reference>